<dbReference type="PIRSF" id="PIRSF016578">
    <property type="entry name" value="HsaA"/>
    <property type="match status" value="1"/>
</dbReference>
<evidence type="ECO:0000313" key="9">
    <source>
        <dbReference type="EMBL" id="KUG02765.1"/>
    </source>
</evidence>
<evidence type="ECO:0000259" key="7">
    <source>
        <dbReference type="Pfam" id="PF02770"/>
    </source>
</evidence>
<sequence>MDFKLTKEQELIQRAAREYALNVILPLTKQIEQEDKIPQEVWDGMADLGFLGMPFEEEFGGGGAGYENYVLVQEQISRVSSGVGTVFSVHMMGSDVIALFGSKEQQEKYLPRTCLGELKPSFAFTEPQTGSDPKQLTTTAAKDGKYVIINGVKRFISNAGYEGPMVVFCKDVDTGGFSAYIIDKFCEGYSLSKPWEKIGSHGSPIFDVYLKDVRIPYDNLLGEPGKGFDILLLGIAFGKIGTSSIALGGILAAYEEALKYAKEKLHRGKPIAKFQAIQLKIGHLAAKYYSTRWMCYRLGTLANDILAKNTLNSAQFQAEAALVKSYASDTAVEAAKLSMDVHASYGLTKDYPIERIYRDAIISPQIEGVSDMQRIIWANYVLN</sequence>
<feature type="domain" description="Acyl-CoA dehydrogenase/oxidase C-terminal" evidence="6">
    <location>
        <begin position="225"/>
        <end position="379"/>
    </location>
</feature>
<dbReference type="Pfam" id="PF02771">
    <property type="entry name" value="Acyl-CoA_dh_N"/>
    <property type="match status" value="1"/>
</dbReference>
<dbReference type="InterPro" id="IPR006091">
    <property type="entry name" value="Acyl-CoA_Oxase/DH_mid-dom"/>
</dbReference>
<dbReference type="InterPro" id="IPR037069">
    <property type="entry name" value="AcylCoA_DH/ox_N_sf"/>
</dbReference>
<dbReference type="GO" id="GO:0050660">
    <property type="term" value="F:flavin adenine dinucleotide binding"/>
    <property type="evidence" value="ECO:0007669"/>
    <property type="project" value="InterPro"/>
</dbReference>
<dbReference type="PANTHER" id="PTHR43884">
    <property type="entry name" value="ACYL-COA DEHYDROGENASE"/>
    <property type="match status" value="1"/>
</dbReference>
<dbReference type="GO" id="GO:0016937">
    <property type="term" value="F:short-chain fatty acyl-CoA dehydrogenase activity"/>
    <property type="evidence" value="ECO:0007669"/>
    <property type="project" value="UniProtKB-EC"/>
</dbReference>
<dbReference type="InterPro" id="IPR009100">
    <property type="entry name" value="AcylCoA_DH/oxidase_NM_dom_sf"/>
</dbReference>
<gene>
    <name evidence="9" type="ORF">ASZ90_019841</name>
</gene>
<dbReference type="InterPro" id="IPR036250">
    <property type="entry name" value="AcylCo_DH-like_C"/>
</dbReference>
<feature type="domain" description="Acyl-CoA dehydrogenase/oxidase N-terminal" evidence="8">
    <location>
        <begin position="6"/>
        <end position="117"/>
    </location>
</feature>
<accession>A0A0W8E2V0</accession>
<dbReference type="Pfam" id="PF02770">
    <property type="entry name" value="Acyl-CoA_dh_M"/>
    <property type="match status" value="1"/>
</dbReference>
<comment type="similarity">
    <text evidence="2">Belongs to the acyl-CoA dehydrogenase family.</text>
</comment>
<evidence type="ECO:0000256" key="3">
    <source>
        <dbReference type="ARBA" id="ARBA00022630"/>
    </source>
</evidence>
<dbReference type="Gene3D" id="1.10.540.10">
    <property type="entry name" value="Acyl-CoA dehydrogenase/oxidase, N-terminal domain"/>
    <property type="match status" value="1"/>
</dbReference>
<dbReference type="InterPro" id="IPR046373">
    <property type="entry name" value="Acyl-CoA_Oxase/DH_mid-dom_sf"/>
</dbReference>
<dbReference type="FunFam" id="1.10.540.10:FF:000002">
    <property type="entry name" value="Acyl-CoA dehydrogenase FadE19"/>
    <property type="match status" value="1"/>
</dbReference>
<evidence type="ECO:0000259" key="8">
    <source>
        <dbReference type="Pfam" id="PF02771"/>
    </source>
</evidence>
<evidence type="ECO:0000256" key="4">
    <source>
        <dbReference type="ARBA" id="ARBA00022827"/>
    </source>
</evidence>
<proteinExistence type="inferred from homology"/>
<dbReference type="EC" id="1.3.8.1" evidence="9"/>
<dbReference type="PANTHER" id="PTHR43884:SF12">
    <property type="entry name" value="ISOVALERYL-COA DEHYDROGENASE, MITOCHONDRIAL-RELATED"/>
    <property type="match status" value="1"/>
</dbReference>
<keyword evidence="5 9" id="KW-0560">Oxidoreductase</keyword>
<reference evidence="9" key="1">
    <citation type="journal article" date="2015" name="Proc. Natl. Acad. Sci. U.S.A.">
        <title>Networks of energetic and metabolic interactions define dynamics in microbial communities.</title>
        <authorList>
            <person name="Embree M."/>
            <person name="Liu J.K."/>
            <person name="Al-Bassam M.M."/>
            <person name="Zengler K."/>
        </authorList>
    </citation>
    <scope>NUCLEOTIDE SEQUENCE</scope>
</reference>
<evidence type="ECO:0000256" key="5">
    <source>
        <dbReference type="ARBA" id="ARBA00023002"/>
    </source>
</evidence>
<feature type="domain" description="Acyl-CoA oxidase/dehydrogenase middle" evidence="7">
    <location>
        <begin position="121"/>
        <end position="213"/>
    </location>
</feature>
<dbReference type="AlphaFoldDB" id="A0A0W8E2V0"/>
<evidence type="ECO:0000256" key="2">
    <source>
        <dbReference type="ARBA" id="ARBA00009347"/>
    </source>
</evidence>
<dbReference type="SUPFAM" id="SSF47203">
    <property type="entry name" value="Acyl-CoA dehydrogenase C-terminal domain-like"/>
    <property type="match status" value="1"/>
</dbReference>
<keyword evidence="3" id="KW-0285">Flavoprotein</keyword>
<dbReference type="Gene3D" id="1.20.140.10">
    <property type="entry name" value="Butyryl-CoA Dehydrogenase, subunit A, domain 3"/>
    <property type="match status" value="1"/>
</dbReference>
<protein>
    <submittedName>
        <fullName evidence="9">Butyryl-coa dehydrogenase</fullName>
        <ecNumber evidence="9">1.3.8.1</ecNumber>
    </submittedName>
</protein>
<evidence type="ECO:0000256" key="1">
    <source>
        <dbReference type="ARBA" id="ARBA00001974"/>
    </source>
</evidence>
<dbReference type="InterPro" id="IPR013786">
    <property type="entry name" value="AcylCoA_DH/ox_N"/>
</dbReference>
<dbReference type="SUPFAM" id="SSF56645">
    <property type="entry name" value="Acyl-CoA dehydrogenase NM domain-like"/>
    <property type="match status" value="1"/>
</dbReference>
<dbReference type="Gene3D" id="2.40.110.10">
    <property type="entry name" value="Butyryl-CoA Dehydrogenase, subunit A, domain 2"/>
    <property type="match status" value="1"/>
</dbReference>
<evidence type="ECO:0000259" key="6">
    <source>
        <dbReference type="Pfam" id="PF00441"/>
    </source>
</evidence>
<keyword evidence="4" id="KW-0274">FAD</keyword>
<comment type="caution">
    <text evidence="9">The sequence shown here is derived from an EMBL/GenBank/DDBJ whole genome shotgun (WGS) entry which is preliminary data.</text>
</comment>
<organism evidence="9">
    <name type="scientific">hydrocarbon metagenome</name>
    <dbReference type="NCBI Taxonomy" id="938273"/>
    <lineage>
        <taxon>unclassified sequences</taxon>
        <taxon>metagenomes</taxon>
        <taxon>ecological metagenomes</taxon>
    </lineage>
</organism>
<dbReference type="EMBL" id="LNQE01001909">
    <property type="protein sequence ID" value="KUG02765.1"/>
    <property type="molecule type" value="Genomic_DNA"/>
</dbReference>
<comment type="cofactor">
    <cofactor evidence="1">
        <name>FAD</name>
        <dbReference type="ChEBI" id="CHEBI:57692"/>
    </cofactor>
</comment>
<dbReference type="Pfam" id="PF00441">
    <property type="entry name" value="Acyl-CoA_dh_1"/>
    <property type="match status" value="1"/>
</dbReference>
<name>A0A0W8E2V0_9ZZZZ</name>
<dbReference type="InterPro" id="IPR009075">
    <property type="entry name" value="AcylCo_DH/oxidase_C"/>
</dbReference>